<sequence length="108" mass="13088">MNTDVKKVTRELIKFRDNRNWKQFHSLINLSRALGIEASEIEKIFLWKNNDMELRQKDKEHLKLEIADVLIYAFYMCEKLGSNPIDLMEQKIKINKTRNWNFDKEDKE</sequence>
<name>A0A417ZE61_9LACO</name>
<evidence type="ECO:0000313" key="2">
    <source>
        <dbReference type="Proteomes" id="UP000284109"/>
    </source>
</evidence>
<dbReference type="InterPro" id="IPR025984">
    <property type="entry name" value="DCTPP"/>
</dbReference>
<organism evidence="1 2">
    <name type="scientific">Bombilactobacillus bombi</name>
    <dbReference type="NCBI Taxonomy" id="1303590"/>
    <lineage>
        <taxon>Bacteria</taxon>
        <taxon>Bacillati</taxon>
        <taxon>Bacillota</taxon>
        <taxon>Bacilli</taxon>
        <taxon>Lactobacillales</taxon>
        <taxon>Lactobacillaceae</taxon>
        <taxon>Bombilactobacillus</taxon>
    </lineage>
</organism>
<proteinExistence type="predicted"/>
<evidence type="ECO:0000313" key="1">
    <source>
        <dbReference type="EMBL" id="RHW49558.1"/>
    </source>
</evidence>
<gene>
    <name evidence="1" type="ORF">DS831_05140</name>
</gene>
<keyword evidence="2" id="KW-1185">Reference proteome</keyword>
<dbReference type="PIRSF" id="PIRSF029826">
    <property type="entry name" value="UCP029826_pph"/>
    <property type="match status" value="1"/>
</dbReference>
<dbReference type="PANTHER" id="PTHR46523:SF1">
    <property type="entry name" value="DCTP PYROPHOSPHATASE 1"/>
    <property type="match status" value="1"/>
</dbReference>
<dbReference type="PANTHER" id="PTHR46523">
    <property type="entry name" value="DCTP PYROPHOSPHATASE 1"/>
    <property type="match status" value="1"/>
</dbReference>
<comment type="caution">
    <text evidence="1">The sequence shown here is derived from an EMBL/GenBank/DDBJ whole genome shotgun (WGS) entry which is preliminary data.</text>
</comment>
<dbReference type="CDD" id="cd11537">
    <property type="entry name" value="NTP-PPase_RS21-C6_like"/>
    <property type="match status" value="1"/>
</dbReference>
<dbReference type="EMBL" id="QOCR01000004">
    <property type="protein sequence ID" value="RHW49558.1"/>
    <property type="molecule type" value="Genomic_DNA"/>
</dbReference>
<keyword evidence="1" id="KW-0378">Hydrolase</keyword>
<dbReference type="AlphaFoldDB" id="A0A417ZE61"/>
<dbReference type="OrthoDB" id="9791898at2"/>
<dbReference type="InterPro" id="IPR052555">
    <property type="entry name" value="dCTP_Pyrophosphatase"/>
</dbReference>
<dbReference type="Pfam" id="PF12643">
    <property type="entry name" value="MazG-like"/>
    <property type="match status" value="1"/>
</dbReference>
<accession>A0A417ZE61</accession>
<protein>
    <submittedName>
        <fullName evidence="1">Nucleotide pyrophosphohydrolase</fullName>
    </submittedName>
</protein>
<dbReference type="Proteomes" id="UP000284109">
    <property type="component" value="Unassembled WGS sequence"/>
</dbReference>
<dbReference type="RefSeq" id="WP_118901048.1">
    <property type="nucleotide sequence ID" value="NZ_QOCR01000004.1"/>
</dbReference>
<dbReference type="GO" id="GO:0009143">
    <property type="term" value="P:nucleoside triphosphate catabolic process"/>
    <property type="evidence" value="ECO:0007669"/>
    <property type="project" value="InterPro"/>
</dbReference>
<reference evidence="1 2" key="1">
    <citation type="submission" date="2018-07" db="EMBL/GenBank/DDBJ databases">
        <title>Genome sequences of six Lactobacillus spp. isolated from bumble bee guts.</title>
        <authorList>
            <person name="Motta E.V.S."/>
            <person name="Moran N.A."/>
        </authorList>
    </citation>
    <scope>NUCLEOTIDE SEQUENCE [LARGE SCALE GENOMIC DNA]</scope>
    <source>
        <strain evidence="1 2">BI-1.1</strain>
    </source>
</reference>
<dbReference type="GO" id="GO:0047429">
    <property type="term" value="F:nucleoside triphosphate diphosphatase activity"/>
    <property type="evidence" value="ECO:0007669"/>
    <property type="project" value="InterPro"/>
</dbReference>
<dbReference type="Gene3D" id="1.10.287.1080">
    <property type="entry name" value="MazG-like"/>
    <property type="match status" value="1"/>
</dbReference>
<dbReference type="SUPFAM" id="SSF101386">
    <property type="entry name" value="all-alpha NTP pyrophosphatases"/>
    <property type="match status" value="1"/>
</dbReference>